<dbReference type="Proteomes" id="UP000294543">
    <property type="component" value="Unassembled WGS sequence"/>
</dbReference>
<evidence type="ECO:0000259" key="2">
    <source>
        <dbReference type="Pfam" id="PF01361"/>
    </source>
</evidence>
<evidence type="ECO:0000313" key="3">
    <source>
        <dbReference type="EMBL" id="TDD03144.1"/>
    </source>
</evidence>
<gene>
    <name evidence="3" type="ORF">E1294_50880</name>
</gene>
<dbReference type="SUPFAM" id="SSF55331">
    <property type="entry name" value="Tautomerase/MIF"/>
    <property type="match status" value="1"/>
</dbReference>
<dbReference type="InterPro" id="IPR014347">
    <property type="entry name" value="Tautomerase/MIF_sf"/>
</dbReference>
<feature type="domain" description="4-oxalocrotonate tautomerase-like" evidence="2">
    <location>
        <begin position="2"/>
        <end position="55"/>
    </location>
</feature>
<keyword evidence="4" id="KW-1185">Reference proteome</keyword>
<sequence>MPLIFIEGPQGIRPEAKQTLMREVTDALTDAYRFPDVRVFVREHPAGNVAQDGRSEAEDIRPVCFLEVPELRDLDARRVLTKRIQDAVSVAYQGIANTEETLVMINHYPLENVGFHGRLQSDDPQIVGLVDQLNR</sequence>
<dbReference type="Gene3D" id="3.30.429.10">
    <property type="entry name" value="Macrophage Migration Inhibitory Factor"/>
    <property type="match status" value="2"/>
</dbReference>
<dbReference type="InterPro" id="IPR004370">
    <property type="entry name" value="4-OT-like_dom"/>
</dbReference>
<evidence type="ECO:0000313" key="4">
    <source>
        <dbReference type="Proteomes" id="UP000294543"/>
    </source>
</evidence>
<name>A0A4R4VLD4_9ACTN</name>
<keyword evidence="1" id="KW-0413">Isomerase</keyword>
<organism evidence="3 4">
    <name type="scientific">Nonomuraea diastatica</name>
    <dbReference type="NCBI Taxonomy" id="1848329"/>
    <lineage>
        <taxon>Bacteria</taxon>
        <taxon>Bacillati</taxon>
        <taxon>Actinomycetota</taxon>
        <taxon>Actinomycetes</taxon>
        <taxon>Streptosporangiales</taxon>
        <taxon>Streptosporangiaceae</taxon>
        <taxon>Nonomuraea</taxon>
    </lineage>
</organism>
<reference evidence="3 4" key="1">
    <citation type="submission" date="2019-03" db="EMBL/GenBank/DDBJ databases">
        <title>Draft genome sequences of novel Actinobacteria.</title>
        <authorList>
            <person name="Sahin N."/>
            <person name="Ay H."/>
            <person name="Saygin H."/>
        </authorList>
    </citation>
    <scope>NUCLEOTIDE SEQUENCE [LARGE SCALE GENOMIC DNA]</scope>
    <source>
        <strain evidence="3 4">KC712</strain>
    </source>
</reference>
<accession>A0A4R4VLD4</accession>
<dbReference type="AlphaFoldDB" id="A0A4R4VLD4"/>
<dbReference type="EMBL" id="SMKP01000332">
    <property type="protein sequence ID" value="TDD03144.1"/>
    <property type="molecule type" value="Genomic_DNA"/>
</dbReference>
<dbReference type="RefSeq" id="WP_132520215.1">
    <property type="nucleotide sequence ID" value="NZ_SMKP01000332.1"/>
</dbReference>
<proteinExistence type="predicted"/>
<protein>
    <submittedName>
        <fullName evidence="3">N-acetylmuramic acid 6-phosphate etherase</fullName>
    </submittedName>
</protein>
<evidence type="ECO:0000256" key="1">
    <source>
        <dbReference type="ARBA" id="ARBA00023235"/>
    </source>
</evidence>
<dbReference type="GO" id="GO:0016853">
    <property type="term" value="F:isomerase activity"/>
    <property type="evidence" value="ECO:0007669"/>
    <property type="project" value="UniProtKB-KW"/>
</dbReference>
<comment type="caution">
    <text evidence="3">The sequence shown here is derived from an EMBL/GenBank/DDBJ whole genome shotgun (WGS) entry which is preliminary data.</text>
</comment>
<dbReference type="OrthoDB" id="4725002at2"/>
<dbReference type="Pfam" id="PF01361">
    <property type="entry name" value="Tautomerase"/>
    <property type="match status" value="1"/>
</dbReference>